<dbReference type="EMBL" id="CDMZ01000396">
    <property type="protein sequence ID" value="CEM13390.1"/>
    <property type="molecule type" value="Genomic_DNA"/>
</dbReference>
<evidence type="ECO:0000313" key="2">
    <source>
        <dbReference type="EMBL" id="CEM13390.1"/>
    </source>
</evidence>
<feature type="region of interest" description="Disordered" evidence="1">
    <location>
        <begin position="1"/>
        <end position="32"/>
    </location>
</feature>
<dbReference type="AlphaFoldDB" id="A0A0G4FJL3"/>
<feature type="compositionally biased region" description="Acidic residues" evidence="1">
    <location>
        <begin position="782"/>
        <end position="792"/>
    </location>
</feature>
<dbReference type="PhylomeDB" id="A0A0G4FJL3"/>
<feature type="compositionally biased region" description="Acidic residues" evidence="1">
    <location>
        <begin position="496"/>
        <end position="512"/>
    </location>
</feature>
<evidence type="ECO:0000256" key="1">
    <source>
        <dbReference type="SAM" id="MobiDB-lite"/>
    </source>
</evidence>
<feature type="region of interest" description="Disordered" evidence="1">
    <location>
        <begin position="78"/>
        <end position="103"/>
    </location>
</feature>
<feature type="region of interest" description="Disordered" evidence="1">
    <location>
        <begin position="142"/>
        <end position="162"/>
    </location>
</feature>
<name>A0A0G4FJL3_9ALVE</name>
<dbReference type="VEuPathDB" id="CryptoDB:Cvel_3375"/>
<sequence>MPPLPPPKSSKGRKGVGGRPTRAEAEGLKDRHVPLGEYRTNLVSTMCGSSPALERPCHIAGLEAIKAYREREMPPFTAVRTEQQQQERDAHQQKQHKRKRRISEQSGVYWRQVVKRFASDAPSWPLHDKYKEAADALSSAAPLLPTPEEDPNAANGSYENGCRNRANTIEKLDSCRDAPSFHGAPILDPRDYERSGKGTEKLADKTTAVVGLVDDLYGLKGLPAEERAEGLTSAFASIACKASSIKEMELAEKIAENTQQGGYCFVDIERENRADMPLHIKKRLERVRGLNKMCKIKSKQLGRLRRFLGFEVVPDPKDVFGPLCDLQKKLREQGFFRPCSKLVGEVAKKLKEKDKEGRGEFFAAFTVNPADYIRLLMEDEWGGEYFSTNADLSEEGVIGQEWVVSIDGSSGSGLADGCACSRKHSTDCYRWVCKGSVGPWRWPSWIKEVWPDVLYLAMRAAEFICIRRFCTTMWRRACMCQEYRQGGGSSASEAELNAEEGNEIPPPFEEEEEAKRKGGEETKKAKIQPLCRHECNCPLEPNEEGKQCGRKVLHEMNSLWSDSILINTDTLILVANPELSKKPTAPKFVWPKKSLQGRTVVKLSLQHKDMFRICHMMDTKERIMQTSLFRCLHVLRMTTDLDVKGAGNYAAALWQLKDLFLQIHKHTGVKWNGTLHRLEHAWYWLRTRGSYGRVFNMQAHEAFNRVIKEAFSSKGASSHGSFGTKAPTGKWERRDLHMGRRLVTGHLLQTLSASSTANRRTEARTASRLELMLAPSEKEDLSSESEVDSDADLDISVELDFVEDVQD</sequence>
<feature type="compositionally biased region" description="Basic and acidic residues" evidence="1">
    <location>
        <begin position="21"/>
        <end position="32"/>
    </location>
</feature>
<protein>
    <submittedName>
        <fullName evidence="2">Uncharacterized protein</fullName>
    </submittedName>
</protein>
<reference evidence="2" key="1">
    <citation type="submission" date="2014-11" db="EMBL/GenBank/DDBJ databases">
        <authorList>
            <person name="Otto D Thomas"/>
            <person name="Naeem Raeece"/>
        </authorList>
    </citation>
    <scope>NUCLEOTIDE SEQUENCE</scope>
</reference>
<feature type="region of interest" description="Disordered" evidence="1">
    <location>
        <begin position="487"/>
        <end position="523"/>
    </location>
</feature>
<accession>A0A0G4FJL3</accession>
<organism evidence="2">
    <name type="scientific">Chromera velia CCMP2878</name>
    <dbReference type="NCBI Taxonomy" id="1169474"/>
    <lineage>
        <taxon>Eukaryota</taxon>
        <taxon>Sar</taxon>
        <taxon>Alveolata</taxon>
        <taxon>Colpodellida</taxon>
        <taxon>Chromeraceae</taxon>
        <taxon>Chromera</taxon>
    </lineage>
</organism>
<gene>
    <name evidence="2" type="ORF">Cvel_3375</name>
</gene>
<feature type="compositionally biased region" description="Basic and acidic residues" evidence="1">
    <location>
        <begin position="513"/>
        <end position="523"/>
    </location>
</feature>
<proteinExistence type="predicted"/>
<feature type="region of interest" description="Disordered" evidence="1">
    <location>
        <begin position="770"/>
        <end position="792"/>
    </location>
</feature>